<dbReference type="AlphaFoldDB" id="A0A6G1IF14"/>
<accession>A0A6G1IF14</accession>
<protein>
    <submittedName>
        <fullName evidence="1">Uncharacterized protein</fullName>
    </submittedName>
</protein>
<keyword evidence="2" id="KW-1185">Reference proteome</keyword>
<organism evidence="1 2">
    <name type="scientific">Lentithecium fluviatile CBS 122367</name>
    <dbReference type="NCBI Taxonomy" id="1168545"/>
    <lineage>
        <taxon>Eukaryota</taxon>
        <taxon>Fungi</taxon>
        <taxon>Dikarya</taxon>
        <taxon>Ascomycota</taxon>
        <taxon>Pezizomycotina</taxon>
        <taxon>Dothideomycetes</taxon>
        <taxon>Pleosporomycetidae</taxon>
        <taxon>Pleosporales</taxon>
        <taxon>Massarineae</taxon>
        <taxon>Lentitheciaceae</taxon>
        <taxon>Lentithecium</taxon>
    </lineage>
</organism>
<dbReference type="EMBL" id="MU005629">
    <property type="protein sequence ID" value="KAF2676802.1"/>
    <property type="molecule type" value="Genomic_DNA"/>
</dbReference>
<evidence type="ECO:0000313" key="1">
    <source>
        <dbReference type="EMBL" id="KAF2676802.1"/>
    </source>
</evidence>
<evidence type="ECO:0000313" key="2">
    <source>
        <dbReference type="Proteomes" id="UP000799291"/>
    </source>
</evidence>
<gene>
    <name evidence="1" type="ORF">K458DRAFT_410133</name>
</gene>
<proteinExistence type="predicted"/>
<name>A0A6G1IF14_9PLEO</name>
<dbReference type="Proteomes" id="UP000799291">
    <property type="component" value="Unassembled WGS sequence"/>
</dbReference>
<reference evidence="1" key="1">
    <citation type="journal article" date="2020" name="Stud. Mycol.">
        <title>101 Dothideomycetes genomes: a test case for predicting lifestyles and emergence of pathogens.</title>
        <authorList>
            <person name="Haridas S."/>
            <person name="Albert R."/>
            <person name="Binder M."/>
            <person name="Bloem J."/>
            <person name="Labutti K."/>
            <person name="Salamov A."/>
            <person name="Andreopoulos B."/>
            <person name="Baker S."/>
            <person name="Barry K."/>
            <person name="Bills G."/>
            <person name="Bluhm B."/>
            <person name="Cannon C."/>
            <person name="Castanera R."/>
            <person name="Culley D."/>
            <person name="Daum C."/>
            <person name="Ezra D."/>
            <person name="Gonzalez J."/>
            <person name="Henrissat B."/>
            <person name="Kuo A."/>
            <person name="Liang C."/>
            <person name="Lipzen A."/>
            <person name="Lutzoni F."/>
            <person name="Magnuson J."/>
            <person name="Mondo S."/>
            <person name="Nolan M."/>
            <person name="Ohm R."/>
            <person name="Pangilinan J."/>
            <person name="Park H.-J."/>
            <person name="Ramirez L."/>
            <person name="Alfaro M."/>
            <person name="Sun H."/>
            <person name="Tritt A."/>
            <person name="Yoshinaga Y."/>
            <person name="Zwiers L.-H."/>
            <person name="Turgeon B."/>
            <person name="Goodwin S."/>
            <person name="Spatafora J."/>
            <person name="Crous P."/>
            <person name="Grigoriev I."/>
        </authorList>
    </citation>
    <scope>NUCLEOTIDE SEQUENCE</scope>
    <source>
        <strain evidence="1">CBS 122367</strain>
    </source>
</reference>
<dbReference type="OrthoDB" id="10251412at2759"/>
<sequence>MHLRRSGRIDKRFHIGFATKNTAELTFFRMFGADIVKRFTDKAIQRFAKALKEQFPMDSKIPTATLVEYFNTRRGRQDQAQLEFSEWLRRRGRVRILSTKATTQTPDCSEKEHKRENSTAELLSVAHDDLTVKFSDAYGSIHGSLGAEQREMAIRSHWEVASKVSSDTQRRKAFADLDFDSLVIDSDDESLPDLSLWNKIPSMISRQKPKESVWDKSHSRRASPVIYRHSVKFVDPVKLAPGLAATPRLSLA</sequence>